<dbReference type="InterPro" id="IPR006623">
    <property type="entry name" value="THEG"/>
</dbReference>
<keyword evidence="4" id="KW-1185">Reference proteome</keyword>
<name>A0A7N4NPN3_SARHA</name>
<reference evidence="3 4" key="1">
    <citation type="journal article" date="2011" name="Proc. Natl. Acad. Sci. U.S.A.">
        <title>Genetic diversity and population structure of the endangered marsupial Sarcophilus harrisii (Tasmanian devil).</title>
        <authorList>
            <person name="Miller W."/>
            <person name="Hayes V.M."/>
            <person name="Ratan A."/>
            <person name="Petersen D.C."/>
            <person name="Wittekindt N.E."/>
            <person name="Miller J."/>
            <person name="Walenz B."/>
            <person name="Knight J."/>
            <person name="Qi J."/>
            <person name="Zhao F."/>
            <person name="Wang Q."/>
            <person name="Bedoya-Reina O.C."/>
            <person name="Katiyar N."/>
            <person name="Tomsho L.P."/>
            <person name="Kasson L.M."/>
            <person name="Hardie R.A."/>
            <person name="Woodbridge P."/>
            <person name="Tindall E.A."/>
            <person name="Bertelsen M.F."/>
            <person name="Dixon D."/>
            <person name="Pyecroft S."/>
            <person name="Helgen K.M."/>
            <person name="Lesk A.M."/>
            <person name="Pringle T.H."/>
            <person name="Patterson N."/>
            <person name="Zhang Y."/>
            <person name="Kreiss A."/>
            <person name="Woods G.M."/>
            <person name="Jones M.E."/>
            <person name="Schuster S.C."/>
        </authorList>
    </citation>
    <scope>NUCLEOTIDE SEQUENCE [LARGE SCALE GENOMIC DNA]</scope>
</reference>
<dbReference type="OrthoDB" id="25466at2759"/>
<dbReference type="Ensembl" id="ENSSHAT00000036449.1">
    <property type="protein sequence ID" value="ENSSHAP00000026176.1"/>
    <property type="gene ID" value="ENSSHAG00000020703.1"/>
</dbReference>
<dbReference type="GeneTree" id="ENSGT00940000154630"/>
<dbReference type="CTD" id="100506564"/>
<feature type="compositionally biased region" description="Polar residues" evidence="2">
    <location>
        <begin position="53"/>
        <end position="70"/>
    </location>
</feature>
<proteinExistence type="predicted"/>
<dbReference type="PANTHER" id="PTHR15901:SF15">
    <property type="entry name" value="TESTICULAR HAPLOID EXPRESSED GENE PROTEIN-LIKE"/>
    <property type="match status" value="1"/>
</dbReference>
<evidence type="ECO:0000313" key="3">
    <source>
        <dbReference type="Ensembl" id="ENSSHAP00000026176.1"/>
    </source>
</evidence>
<evidence type="ECO:0008006" key="5">
    <source>
        <dbReference type="Google" id="ProtNLM"/>
    </source>
</evidence>
<feature type="region of interest" description="Disordered" evidence="2">
    <location>
        <begin position="1"/>
        <end position="99"/>
    </location>
</feature>
<dbReference type="InterPro" id="IPR042401">
    <property type="entry name" value="SPMAP2-like"/>
</dbReference>
<evidence type="ECO:0000256" key="1">
    <source>
        <dbReference type="ARBA" id="ARBA00022737"/>
    </source>
</evidence>
<feature type="compositionally biased region" description="Basic residues" evidence="2">
    <location>
        <begin position="76"/>
        <end position="85"/>
    </location>
</feature>
<reference evidence="3" key="3">
    <citation type="submission" date="2025-09" db="UniProtKB">
        <authorList>
            <consortium name="Ensembl"/>
        </authorList>
    </citation>
    <scope>IDENTIFICATION</scope>
</reference>
<dbReference type="FunCoup" id="A0A7N4NPN3">
    <property type="interactions" value="3"/>
</dbReference>
<dbReference type="KEGG" id="shr:100919022"/>
<dbReference type="Proteomes" id="UP000007648">
    <property type="component" value="Unassembled WGS sequence"/>
</dbReference>
<evidence type="ECO:0000313" key="4">
    <source>
        <dbReference type="Proteomes" id="UP000007648"/>
    </source>
</evidence>
<dbReference type="Pfam" id="PF14912">
    <property type="entry name" value="THEG"/>
    <property type="match status" value="3"/>
</dbReference>
<protein>
    <recommendedName>
        <fullName evidence="5">Testicular haploid expressed gene protein-like</fullName>
    </recommendedName>
</protein>
<gene>
    <name evidence="3" type="primary">SPMAP2L</name>
</gene>
<keyword evidence="1" id="KW-0677">Repeat</keyword>
<dbReference type="AlphaFoldDB" id="A0A7N4NPN3"/>
<dbReference type="PANTHER" id="PTHR15901">
    <property type="entry name" value="TESTICULAR HAPLOID EXPRESSED GENE PROTEIN"/>
    <property type="match status" value="1"/>
</dbReference>
<dbReference type="InParanoid" id="A0A7N4NPN3"/>
<feature type="compositionally biased region" description="Pro residues" evidence="2">
    <location>
        <begin position="1"/>
        <end position="15"/>
    </location>
</feature>
<dbReference type="SMART" id="SM00705">
    <property type="entry name" value="THEG"/>
    <property type="match status" value="6"/>
</dbReference>
<accession>A0A7N4NPN3</accession>
<sequence>MRPGVPCTPPFPPTPSAGDSGSRKGTEAQQWNGVPGVGEGAWAHAHTRGSPWQPDNSSTKESAGQGSETAPATGHHQARPRLRRPWQKERRLPSAARPSARNGRTFWACMEVVYQTVLSSTSYKARLPDSVSCSITKLEPRKTYPLRRRGQGAKRCQPRDLARPKKVWRSPDRKLIWGNQDTIKPLTLGTLNAKLTKRLEQLAEPKRIPKLHVPNRPEYHNSWGRGSVIWKLPTKTFFHFPTPRIENLAEPKHLQEEFVRKRPYSSPEWHVKDPSLIPEASVRVVQLSVAKSTHPDFVAPKQVETKITPAALHAFPSSRVISLSEPKVKTDTLYFERGRNNSPIRPVSTAAMVAHPSPRTMILAKAKTVHDDYLPMRPVQQPVQRAALKYVPSPRIVVLSTPNSRTPLTMNSINLDAFKVKDAAKVAFCSPRIVKLAEPIKR</sequence>
<reference evidence="3" key="2">
    <citation type="submission" date="2025-08" db="UniProtKB">
        <authorList>
            <consortium name="Ensembl"/>
        </authorList>
    </citation>
    <scope>IDENTIFICATION</scope>
</reference>
<organism evidence="3 4">
    <name type="scientific">Sarcophilus harrisii</name>
    <name type="common">Tasmanian devil</name>
    <name type="synonym">Sarcophilus laniarius</name>
    <dbReference type="NCBI Taxonomy" id="9305"/>
    <lineage>
        <taxon>Eukaryota</taxon>
        <taxon>Metazoa</taxon>
        <taxon>Chordata</taxon>
        <taxon>Craniata</taxon>
        <taxon>Vertebrata</taxon>
        <taxon>Euteleostomi</taxon>
        <taxon>Mammalia</taxon>
        <taxon>Metatheria</taxon>
        <taxon>Dasyuromorphia</taxon>
        <taxon>Dasyuridae</taxon>
        <taxon>Sarcophilus</taxon>
    </lineage>
</organism>
<evidence type="ECO:0000256" key="2">
    <source>
        <dbReference type="SAM" id="MobiDB-lite"/>
    </source>
</evidence>